<sequence length="174" mass="19127">MKTSASPALHSICTLRDSGRGRSCQSAIRPPSLEDHTFPFTWLIRYLPTYGGPASGYAIPISTPKSTPPFKHQKPITPLRIPRSGAFCHRGPGAWELPLNPLPLNLHHCLDSEEPGTFPCTCFGHRPTPFSNTTTQPGYILFILPCTFRLSFTPATSRPARTPSLFLAVFSPQV</sequence>
<dbReference type="EMBL" id="MU853436">
    <property type="protein sequence ID" value="KAK4130453.1"/>
    <property type="molecule type" value="Genomic_DNA"/>
</dbReference>
<keyword evidence="2" id="KW-1185">Reference proteome</keyword>
<evidence type="ECO:0000313" key="1">
    <source>
        <dbReference type="EMBL" id="KAK4130453.1"/>
    </source>
</evidence>
<comment type="caution">
    <text evidence="1">The sequence shown here is derived from an EMBL/GenBank/DDBJ whole genome shotgun (WGS) entry which is preliminary data.</text>
</comment>
<accession>A0AAN6UCF6</accession>
<gene>
    <name evidence="1" type="ORF">BT67DRAFT_220259</name>
</gene>
<organism evidence="1 2">
    <name type="scientific">Trichocladium antarcticum</name>
    <dbReference type="NCBI Taxonomy" id="1450529"/>
    <lineage>
        <taxon>Eukaryota</taxon>
        <taxon>Fungi</taxon>
        <taxon>Dikarya</taxon>
        <taxon>Ascomycota</taxon>
        <taxon>Pezizomycotina</taxon>
        <taxon>Sordariomycetes</taxon>
        <taxon>Sordariomycetidae</taxon>
        <taxon>Sordariales</taxon>
        <taxon>Chaetomiaceae</taxon>
        <taxon>Trichocladium</taxon>
    </lineage>
</organism>
<dbReference type="Proteomes" id="UP001304895">
    <property type="component" value="Unassembled WGS sequence"/>
</dbReference>
<reference evidence="1" key="2">
    <citation type="submission" date="2023-05" db="EMBL/GenBank/DDBJ databases">
        <authorList>
            <consortium name="Lawrence Berkeley National Laboratory"/>
            <person name="Steindorff A."/>
            <person name="Hensen N."/>
            <person name="Bonometti L."/>
            <person name="Westerberg I."/>
            <person name="Brannstrom I.O."/>
            <person name="Guillou S."/>
            <person name="Cros-Aarteil S."/>
            <person name="Calhoun S."/>
            <person name="Haridas S."/>
            <person name="Kuo A."/>
            <person name="Mondo S."/>
            <person name="Pangilinan J."/>
            <person name="Riley R."/>
            <person name="Labutti K."/>
            <person name="Andreopoulos B."/>
            <person name="Lipzen A."/>
            <person name="Chen C."/>
            <person name="Yanf M."/>
            <person name="Daum C."/>
            <person name="Ng V."/>
            <person name="Clum A."/>
            <person name="Ohm R."/>
            <person name="Martin F."/>
            <person name="Silar P."/>
            <person name="Natvig D."/>
            <person name="Lalanne C."/>
            <person name="Gautier V."/>
            <person name="Ament-Velasquez S.L."/>
            <person name="Kruys A."/>
            <person name="Hutchinson M.I."/>
            <person name="Powell A.J."/>
            <person name="Barry K."/>
            <person name="Miller A.N."/>
            <person name="Grigoriev I.V."/>
            <person name="Debuchy R."/>
            <person name="Gladieux P."/>
            <person name="Thoren M.H."/>
            <person name="Johannesson H."/>
        </authorList>
    </citation>
    <scope>NUCLEOTIDE SEQUENCE</scope>
    <source>
        <strain evidence="1">CBS 123565</strain>
    </source>
</reference>
<dbReference type="AlphaFoldDB" id="A0AAN6UCF6"/>
<name>A0AAN6UCF6_9PEZI</name>
<reference evidence="1" key="1">
    <citation type="journal article" date="2023" name="Mol. Phylogenet. Evol.">
        <title>Genome-scale phylogeny and comparative genomics of the fungal order Sordariales.</title>
        <authorList>
            <person name="Hensen N."/>
            <person name="Bonometti L."/>
            <person name="Westerberg I."/>
            <person name="Brannstrom I.O."/>
            <person name="Guillou S."/>
            <person name="Cros-Aarteil S."/>
            <person name="Calhoun S."/>
            <person name="Haridas S."/>
            <person name="Kuo A."/>
            <person name="Mondo S."/>
            <person name="Pangilinan J."/>
            <person name="Riley R."/>
            <person name="LaButti K."/>
            <person name="Andreopoulos B."/>
            <person name="Lipzen A."/>
            <person name="Chen C."/>
            <person name="Yan M."/>
            <person name="Daum C."/>
            <person name="Ng V."/>
            <person name="Clum A."/>
            <person name="Steindorff A."/>
            <person name="Ohm R.A."/>
            <person name="Martin F."/>
            <person name="Silar P."/>
            <person name="Natvig D.O."/>
            <person name="Lalanne C."/>
            <person name="Gautier V."/>
            <person name="Ament-Velasquez S.L."/>
            <person name="Kruys A."/>
            <person name="Hutchinson M.I."/>
            <person name="Powell A.J."/>
            <person name="Barry K."/>
            <person name="Miller A.N."/>
            <person name="Grigoriev I.V."/>
            <person name="Debuchy R."/>
            <person name="Gladieux P."/>
            <person name="Hiltunen Thoren M."/>
            <person name="Johannesson H."/>
        </authorList>
    </citation>
    <scope>NUCLEOTIDE SEQUENCE</scope>
    <source>
        <strain evidence="1">CBS 123565</strain>
    </source>
</reference>
<evidence type="ECO:0000313" key="2">
    <source>
        <dbReference type="Proteomes" id="UP001304895"/>
    </source>
</evidence>
<proteinExistence type="predicted"/>
<protein>
    <submittedName>
        <fullName evidence="1">Uncharacterized protein</fullName>
    </submittedName>
</protein>